<proteinExistence type="inferred from homology"/>
<evidence type="ECO:0000313" key="8">
    <source>
        <dbReference type="EMBL" id="KFB40131.1"/>
    </source>
</evidence>
<feature type="domain" description="ANKLE2 third alpha/beta" evidence="7">
    <location>
        <begin position="253"/>
        <end position="322"/>
    </location>
</feature>
<evidence type="ECO:0000313" key="9">
    <source>
        <dbReference type="EnsemblMetazoa" id="ASIC007666-PA"/>
    </source>
</evidence>
<sequence length="1016" mass="112914">MEYYAIFIPDKKPDFSIKGFYVDKAEALSVLKQHKEARMKAFPSSEEAVYFYLNGPSETFNKAATVTTPSSASKPIKSLFVAPTSQKLVAFRKMIEANNIAEVTATIRNPRYLVSSGDTPTILKEGPRYNALHITAIEGRGEICRLILQTIENSSYIEKLHGQRTNSTDEVSAILLDLYLNTPDKCRSETPLHFAAKHGSVDVVRELIAYPQCHVTPNSDGLYPREIICSRAKPHCATPEVREAIRSLLEERFFVPLVRYEDNLIPPVVGKPFTPTRTAPVPIAEEQRSPTISPKGEVKAYAGPMDRSKADSFYRRWKTPPRLVVLGAERMVGVQSEQLGLRPSSTPIKLRTQPRQLFANRSLDNALLGGGVRPENNNTDDDSLLEDSIISNSSLVSSGIQQEEQEPVEEDTNGNHLRLAAPAVASTPFRLFHQYRNLARDDMDSSIDSDAGSFGEASFSYLCDKTRTLYDRSRLCETPTHRERSLRLSNIDKGLETLGRTLASNESVGWKEYWNFLGKFCDLTSAEGLQLFEEYLANASEPQVSPGEAKEKLDRPAALNQQLPEVGGPVSANTSISVLCDGMQKFTIREGSSQWNGDCQPLDVIPQQQQQQQVSNPYLCVTSSLKVFATRFVMNMENKAPQPKGVTADAGNGVSSLLHIVKKLDAMVDNFRNDSVFRDIDFHKAHTLFVCLVLSLAADHSSTREVPWLGLLSSSTQAVVANNNNNSFECIRTLLLSTLRDRGRVPTKLAVDTEADCRRLWLEESLITPCDCNYVPPPNGTNRRTKDRLKRREERVKRLMMDLGPANVTPAPGNNLVVDFSTYRSSQAIPSPSSTPPTLAATNRGDSSEDEDVYLSCSDTEEEEEEQEKNVGLQNGTVHSNEDEDVFFTPPSSPTRRTKGFTWDTNNNSAVAAQPMTTDAPTTQMLLDNDDDDDGDDGEPEATAQTFISGTTAPTKQDFDVWTALGDIEIDRGQHPHVHAWKEAMRDHIATNTSKHDTEQQRRLHLLNLSTEAIVL</sequence>
<dbReference type="VEuPathDB" id="VectorBase:ASIS023325"/>
<comment type="similarity">
    <text evidence="1">Belongs to the ANKLE2 family.</text>
</comment>
<feature type="compositionally biased region" description="Acidic residues" evidence="6">
    <location>
        <begin position="848"/>
        <end position="867"/>
    </location>
</feature>
<keyword evidence="4" id="KW-0131">Cell cycle</keyword>
<dbReference type="PANTHER" id="PTHR12349:SF4">
    <property type="entry name" value="ANKYRIN REPEAT AND LEM DOMAIN-CONTAINING PROTEIN 2"/>
    <property type="match status" value="1"/>
</dbReference>
<dbReference type="GO" id="GO:0051301">
    <property type="term" value="P:cell division"/>
    <property type="evidence" value="ECO:0007669"/>
    <property type="project" value="UniProtKB-KW"/>
</dbReference>
<accession>A0A084VQ87</accession>
<dbReference type="AlphaFoldDB" id="A0A084VQ87"/>
<dbReference type="EMBL" id="KE525003">
    <property type="protein sequence ID" value="KFB40131.1"/>
    <property type="molecule type" value="Genomic_DNA"/>
</dbReference>
<evidence type="ECO:0000256" key="3">
    <source>
        <dbReference type="ARBA" id="ARBA00023043"/>
    </source>
</evidence>
<evidence type="ECO:0000256" key="2">
    <source>
        <dbReference type="ARBA" id="ARBA00022618"/>
    </source>
</evidence>
<reference evidence="8 10" key="1">
    <citation type="journal article" date="2014" name="BMC Genomics">
        <title>Genome sequence of Anopheles sinensis provides insight into genetics basis of mosquito competence for malaria parasites.</title>
        <authorList>
            <person name="Zhou D."/>
            <person name="Zhang D."/>
            <person name="Ding G."/>
            <person name="Shi L."/>
            <person name="Hou Q."/>
            <person name="Ye Y."/>
            <person name="Xu Y."/>
            <person name="Zhou H."/>
            <person name="Xiong C."/>
            <person name="Li S."/>
            <person name="Yu J."/>
            <person name="Hong S."/>
            <person name="Yu X."/>
            <person name="Zou P."/>
            <person name="Chen C."/>
            <person name="Chang X."/>
            <person name="Wang W."/>
            <person name="Lv Y."/>
            <person name="Sun Y."/>
            <person name="Ma L."/>
            <person name="Shen B."/>
            <person name="Zhu C."/>
        </authorList>
    </citation>
    <scope>NUCLEOTIDE SEQUENCE [LARGE SCALE GENOMIC DNA]</scope>
</reference>
<feature type="compositionally biased region" description="Low complexity" evidence="6">
    <location>
        <begin position="826"/>
        <end position="842"/>
    </location>
</feature>
<gene>
    <name evidence="8" type="ORF">ZHAS_00007666</name>
</gene>
<evidence type="ECO:0000256" key="4">
    <source>
        <dbReference type="ARBA" id="ARBA00023306"/>
    </source>
</evidence>
<dbReference type="OMA" id="RVKRIVW"/>
<dbReference type="InterPro" id="IPR036770">
    <property type="entry name" value="Ankyrin_rpt-contain_sf"/>
</dbReference>
<dbReference type="OrthoDB" id="7446186at2759"/>
<dbReference type="SMART" id="SM00248">
    <property type="entry name" value="ANK"/>
    <property type="match status" value="2"/>
</dbReference>
<evidence type="ECO:0000313" key="10">
    <source>
        <dbReference type="Proteomes" id="UP000030765"/>
    </source>
</evidence>
<keyword evidence="10" id="KW-1185">Reference proteome</keyword>
<dbReference type="Proteomes" id="UP000030765">
    <property type="component" value="Unassembled WGS sequence"/>
</dbReference>
<dbReference type="InterPro" id="IPR056237">
    <property type="entry name" value="ANKLE2_3rd"/>
</dbReference>
<keyword evidence="2" id="KW-0132">Cell division</keyword>
<dbReference type="PANTHER" id="PTHR12349">
    <property type="entry name" value="ANKYRIN REPEAT AND LEM DOMAIN-CONTAINING PROTEIN 2"/>
    <property type="match status" value="1"/>
</dbReference>
<dbReference type="GO" id="GO:0005783">
    <property type="term" value="C:endoplasmic reticulum"/>
    <property type="evidence" value="ECO:0007669"/>
    <property type="project" value="TreeGrafter"/>
</dbReference>
<dbReference type="GO" id="GO:0051721">
    <property type="term" value="F:protein phosphatase 2A binding"/>
    <property type="evidence" value="ECO:0007669"/>
    <property type="project" value="TreeGrafter"/>
</dbReference>
<dbReference type="Pfam" id="PF00023">
    <property type="entry name" value="Ank"/>
    <property type="match status" value="1"/>
</dbReference>
<feature type="repeat" description="ANK" evidence="5">
    <location>
        <begin position="187"/>
        <end position="208"/>
    </location>
</feature>
<dbReference type="Pfam" id="PF24567">
    <property type="entry name" value="ANKLE2_3rd"/>
    <property type="match status" value="1"/>
</dbReference>
<evidence type="ECO:0000256" key="1">
    <source>
        <dbReference type="ARBA" id="ARBA00007597"/>
    </source>
</evidence>
<organism evidence="8">
    <name type="scientific">Anopheles sinensis</name>
    <name type="common">Mosquito</name>
    <dbReference type="NCBI Taxonomy" id="74873"/>
    <lineage>
        <taxon>Eukaryota</taxon>
        <taxon>Metazoa</taxon>
        <taxon>Ecdysozoa</taxon>
        <taxon>Arthropoda</taxon>
        <taxon>Hexapoda</taxon>
        <taxon>Insecta</taxon>
        <taxon>Pterygota</taxon>
        <taxon>Neoptera</taxon>
        <taxon>Endopterygota</taxon>
        <taxon>Diptera</taxon>
        <taxon>Nematocera</taxon>
        <taxon>Culicoidea</taxon>
        <taxon>Culicidae</taxon>
        <taxon>Anophelinae</taxon>
        <taxon>Anopheles</taxon>
    </lineage>
</organism>
<dbReference type="EMBL" id="ATLV01015148">
    <property type="status" value="NOT_ANNOTATED_CDS"/>
    <property type="molecule type" value="Genomic_DNA"/>
</dbReference>
<dbReference type="STRING" id="74873.A0A084VQ87"/>
<evidence type="ECO:0000256" key="6">
    <source>
        <dbReference type="SAM" id="MobiDB-lite"/>
    </source>
</evidence>
<dbReference type="PROSITE" id="PS50088">
    <property type="entry name" value="ANK_REPEAT"/>
    <property type="match status" value="1"/>
</dbReference>
<dbReference type="InterPro" id="IPR002110">
    <property type="entry name" value="Ankyrin_rpt"/>
</dbReference>
<dbReference type="VEuPathDB" id="VectorBase:ASIC007666"/>
<evidence type="ECO:0000256" key="5">
    <source>
        <dbReference type="PROSITE-ProRule" id="PRU00023"/>
    </source>
</evidence>
<keyword evidence="3 5" id="KW-0040">ANK repeat</keyword>
<protein>
    <submittedName>
        <fullName evidence="9">ANK_REP_REGION domain-containing protein</fullName>
    </submittedName>
</protein>
<dbReference type="Gene3D" id="1.25.40.20">
    <property type="entry name" value="Ankyrin repeat-containing domain"/>
    <property type="match status" value="1"/>
</dbReference>
<name>A0A084VQ87_ANOSI</name>
<dbReference type="EnsemblMetazoa" id="ASIC007666-RA">
    <property type="protein sequence ID" value="ASIC007666-PA"/>
    <property type="gene ID" value="ASIC007666"/>
</dbReference>
<dbReference type="SUPFAM" id="SSF48403">
    <property type="entry name" value="Ankyrin repeat"/>
    <property type="match status" value="1"/>
</dbReference>
<feature type="region of interest" description="Disordered" evidence="6">
    <location>
        <begin position="826"/>
        <end position="906"/>
    </location>
</feature>
<evidence type="ECO:0000259" key="7">
    <source>
        <dbReference type="Pfam" id="PF24567"/>
    </source>
</evidence>
<reference evidence="9" key="2">
    <citation type="submission" date="2020-05" db="UniProtKB">
        <authorList>
            <consortium name="EnsemblMetazoa"/>
        </authorList>
    </citation>
    <scope>IDENTIFICATION</scope>
</reference>
<dbReference type="PROSITE" id="PS50297">
    <property type="entry name" value="ANK_REP_REGION"/>
    <property type="match status" value="1"/>
</dbReference>